<name>A0A0B7MIS9_9FIRM</name>
<dbReference type="GO" id="GO:0006508">
    <property type="term" value="P:proteolysis"/>
    <property type="evidence" value="ECO:0007669"/>
    <property type="project" value="UniProtKB-KW"/>
</dbReference>
<keyword evidence="4 11" id="KW-0812">Transmembrane</keyword>
<evidence type="ECO:0000256" key="10">
    <source>
        <dbReference type="ARBA" id="ARBA00023136"/>
    </source>
</evidence>
<feature type="transmembrane region" description="Helical" evidence="11">
    <location>
        <begin position="39"/>
        <end position="58"/>
    </location>
</feature>
<evidence type="ECO:0000256" key="11">
    <source>
        <dbReference type="HAMAP-Rule" id="MF_00188"/>
    </source>
</evidence>
<evidence type="ECO:0000259" key="12">
    <source>
        <dbReference type="Pfam" id="PF01435"/>
    </source>
</evidence>
<feature type="binding site" evidence="11">
    <location>
        <position position="141"/>
    </location>
    <ligand>
        <name>Zn(2+)</name>
        <dbReference type="ChEBI" id="CHEBI:29105"/>
        <note>catalytic</note>
    </ligand>
</feature>
<dbReference type="Pfam" id="PF01435">
    <property type="entry name" value="Peptidase_M48"/>
    <property type="match status" value="1"/>
</dbReference>
<evidence type="ECO:0000256" key="8">
    <source>
        <dbReference type="ARBA" id="ARBA00022989"/>
    </source>
</evidence>
<feature type="transmembrane region" description="Helical" evidence="11">
    <location>
        <begin position="186"/>
        <end position="205"/>
    </location>
</feature>
<feature type="transmembrane region" description="Helical" evidence="11">
    <location>
        <begin position="151"/>
        <end position="174"/>
    </location>
</feature>
<dbReference type="EMBL" id="CDRZ01000035">
    <property type="protein sequence ID" value="CEO87861.1"/>
    <property type="molecule type" value="Genomic_DNA"/>
</dbReference>
<proteinExistence type="inferred from homology"/>
<dbReference type="AlphaFoldDB" id="A0A0B7MIS9"/>
<dbReference type="Gene3D" id="3.30.2010.10">
    <property type="entry name" value="Metalloproteases ('zincins'), catalytic domain"/>
    <property type="match status" value="1"/>
</dbReference>
<dbReference type="InterPro" id="IPR050083">
    <property type="entry name" value="HtpX_protease"/>
</dbReference>
<organism evidence="13 14">
    <name type="scientific">Syntrophaceticus schinkii</name>
    <dbReference type="NCBI Taxonomy" id="499207"/>
    <lineage>
        <taxon>Bacteria</taxon>
        <taxon>Bacillati</taxon>
        <taxon>Bacillota</taxon>
        <taxon>Clostridia</taxon>
        <taxon>Thermoanaerobacterales</taxon>
        <taxon>Thermoanaerobacterales Family III. Incertae Sedis</taxon>
        <taxon>Syntrophaceticus</taxon>
    </lineage>
</organism>
<accession>A0A0B7MIS9</accession>
<comment type="subcellular location">
    <subcellularLocation>
        <location evidence="11">Cell membrane</location>
        <topology evidence="11">Multi-pass membrane protein</topology>
    </subcellularLocation>
</comment>
<evidence type="ECO:0000313" key="13">
    <source>
        <dbReference type="EMBL" id="CEO87861.1"/>
    </source>
</evidence>
<reference evidence="14" key="1">
    <citation type="submission" date="2015-01" db="EMBL/GenBank/DDBJ databases">
        <authorList>
            <person name="Manzoor Shahid"/>
            <person name="Zubair Saima"/>
        </authorList>
    </citation>
    <scope>NUCLEOTIDE SEQUENCE [LARGE SCALE GENOMIC DNA]</scope>
    <source>
        <strain evidence="14">Sp3</strain>
    </source>
</reference>
<keyword evidence="6 11" id="KW-0378">Hydrolase</keyword>
<dbReference type="PANTHER" id="PTHR43221:SF2">
    <property type="entry name" value="PROTEASE HTPX HOMOLOG"/>
    <property type="match status" value="1"/>
</dbReference>
<keyword evidence="9 11" id="KW-0482">Metalloprotease</keyword>
<evidence type="ECO:0000256" key="5">
    <source>
        <dbReference type="ARBA" id="ARBA00022723"/>
    </source>
</evidence>
<evidence type="ECO:0000313" key="14">
    <source>
        <dbReference type="Proteomes" id="UP000046155"/>
    </source>
</evidence>
<evidence type="ECO:0000256" key="3">
    <source>
        <dbReference type="ARBA" id="ARBA00022670"/>
    </source>
</evidence>
<keyword evidence="7 11" id="KW-0862">Zinc</keyword>
<dbReference type="EC" id="3.4.24.-" evidence="11"/>
<dbReference type="Proteomes" id="UP000046155">
    <property type="component" value="Unassembled WGS sequence"/>
</dbReference>
<evidence type="ECO:0000256" key="6">
    <source>
        <dbReference type="ARBA" id="ARBA00022801"/>
    </source>
</evidence>
<keyword evidence="10 11" id="KW-0472">Membrane</keyword>
<feature type="active site" evidence="11">
    <location>
        <position position="142"/>
    </location>
</feature>
<evidence type="ECO:0000256" key="4">
    <source>
        <dbReference type="ARBA" id="ARBA00022692"/>
    </source>
</evidence>
<evidence type="ECO:0000256" key="7">
    <source>
        <dbReference type="ARBA" id="ARBA00022833"/>
    </source>
</evidence>
<keyword evidence="2 11" id="KW-1003">Cell membrane</keyword>
<feature type="transmembrane region" description="Helical" evidence="11">
    <location>
        <begin position="12"/>
        <end position="33"/>
    </location>
</feature>
<dbReference type="InterPro" id="IPR022919">
    <property type="entry name" value="Pept_M48_protease_HtpX"/>
</dbReference>
<sequence>MNRVRFPVDYRLKVRMFLTLFLLAALYLLFAAVLWYAGVGYSAIIIIVGIMLLSQYYFSDKLVLMSTRAREVSPQEVPELHSIVERLAMLADMPKPRVAVMPTSIPNAFATGRNPRNAVVAVTNGLMQQLTTEEVEAVLAHEISHVKNRDVAVMTIASFFATVASFIVQNFFFIGGFGRDREDRGGAILIYLVSLLVWLISFFLIRALSRYREYSADRGAAFLTGNPGMLSSALLKISGTMKRVPDRDLRQAEAMNAFFIFPALRGSFAELLSTHPSLEKRLAYLRKLEREMRG</sequence>
<keyword evidence="3 11" id="KW-0645">Protease</keyword>
<feature type="domain" description="Peptidase M48" evidence="12">
    <location>
        <begin position="74"/>
        <end position="288"/>
    </location>
</feature>
<dbReference type="GO" id="GO:0008270">
    <property type="term" value="F:zinc ion binding"/>
    <property type="evidence" value="ECO:0007669"/>
    <property type="project" value="UniProtKB-UniRule"/>
</dbReference>
<dbReference type="MEROPS" id="M48.004"/>
<gene>
    <name evidence="11 13" type="primary">htpX</name>
    <name evidence="13" type="ORF">SSCH_130028</name>
</gene>
<dbReference type="GO" id="GO:0004222">
    <property type="term" value="F:metalloendopeptidase activity"/>
    <property type="evidence" value="ECO:0007669"/>
    <property type="project" value="UniProtKB-UniRule"/>
</dbReference>
<dbReference type="OrthoDB" id="15218at2"/>
<keyword evidence="14" id="KW-1185">Reference proteome</keyword>
<dbReference type="PANTHER" id="PTHR43221">
    <property type="entry name" value="PROTEASE HTPX"/>
    <property type="match status" value="1"/>
</dbReference>
<comment type="similarity">
    <text evidence="1 11">Belongs to the peptidase M48B family.</text>
</comment>
<evidence type="ECO:0000256" key="2">
    <source>
        <dbReference type="ARBA" id="ARBA00022475"/>
    </source>
</evidence>
<dbReference type="RefSeq" id="WP_044664143.1">
    <property type="nucleotide sequence ID" value="NZ_CDRZ01000035.1"/>
</dbReference>
<dbReference type="GO" id="GO:0005886">
    <property type="term" value="C:plasma membrane"/>
    <property type="evidence" value="ECO:0007669"/>
    <property type="project" value="UniProtKB-SubCell"/>
</dbReference>
<evidence type="ECO:0000256" key="1">
    <source>
        <dbReference type="ARBA" id="ARBA00009779"/>
    </source>
</evidence>
<evidence type="ECO:0000256" key="9">
    <source>
        <dbReference type="ARBA" id="ARBA00023049"/>
    </source>
</evidence>
<keyword evidence="5 11" id="KW-0479">Metal-binding</keyword>
<dbReference type="HAMAP" id="MF_00188">
    <property type="entry name" value="Pept_M48_protease_HtpX"/>
    <property type="match status" value="1"/>
</dbReference>
<dbReference type="InterPro" id="IPR001915">
    <property type="entry name" value="Peptidase_M48"/>
</dbReference>
<feature type="binding site" evidence="11">
    <location>
        <position position="145"/>
    </location>
    <ligand>
        <name>Zn(2+)</name>
        <dbReference type="ChEBI" id="CHEBI:29105"/>
        <note>catalytic</note>
    </ligand>
</feature>
<protein>
    <recommendedName>
        <fullName evidence="11">Protease HtpX homolog</fullName>
        <ecNumber evidence="11">3.4.24.-</ecNumber>
    </recommendedName>
</protein>
<dbReference type="NCBIfam" id="NF002669">
    <property type="entry name" value="PRK02391.1"/>
    <property type="match status" value="1"/>
</dbReference>
<feature type="binding site" evidence="11">
    <location>
        <position position="213"/>
    </location>
    <ligand>
        <name>Zn(2+)</name>
        <dbReference type="ChEBI" id="CHEBI:29105"/>
        <note>catalytic</note>
    </ligand>
</feature>
<comment type="cofactor">
    <cofactor evidence="11">
        <name>Zn(2+)</name>
        <dbReference type="ChEBI" id="CHEBI:29105"/>
    </cofactor>
    <text evidence="11">Binds 1 zinc ion per subunit.</text>
</comment>
<dbReference type="CDD" id="cd07327">
    <property type="entry name" value="M48B_HtpX_like"/>
    <property type="match status" value="1"/>
</dbReference>
<keyword evidence="8 11" id="KW-1133">Transmembrane helix</keyword>